<name>A0AAV4SWA6_9ARAC</name>
<protein>
    <submittedName>
        <fullName evidence="2">Uncharacterized protein</fullName>
    </submittedName>
</protein>
<keyword evidence="3" id="KW-1185">Reference proteome</keyword>
<proteinExistence type="predicted"/>
<gene>
    <name evidence="2" type="ORF">CDAR_367661</name>
</gene>
<dbReference type="AlphaFoldDB" id="A0AAV4SWA6"/>
<reference evidence="2 3" key="1">
    <citation type="submission" date="2021-06" db="EMBL/GenBank/DDBJ databases">
        <title>Caerostris darwini draft genome.</title>
        <authorList>
            <person name="Kono N."/>
            <person name="Arakawa K."/>
        </authorList>
    </citation>
    <scope>NUCLEOTIDE SEQUENCE [LARGE SCALE GENOMIC DNA]</scope>
</reference>
<dbReference type="Proteomes" id="UP001054837">
    <property type="component" value="Unassembled WGS sequence"/>
</dbReference>
<feature type="region of interest" description="Disordered" evidence="1">
    <location>
        <begin position="381"/>
        <end position="407"/>
    </location>
</feature>
<comment type="caution">
    <text evidence="2">The sequence shown here is derived from an EMBL/GenBank/DDBJ whole genome shotgun (WGS) entry which is preliminary data.</text>
</comment>
<organism evidence="2 3">
    <name type="scientific">Caerostris darwini</name>
    <dbReference type="NCBI Taxonomy" id="1538125"/>
    <lineage>
        <taxon>Eukaryota</taxon>
        <taxon>Metazoa</taxon>
        <taxon>Ecdysozoa</taxon>
        <taxon>Arthropoda</taxon>
        <taxon>Chelicerata</taxon>
        <taxon>Arachnida</taxon>
        <taxon>Araneae</taxon>
        <taxon>Araneomorphae</taxon>
        <taxon>Entelegynae</taxon>
        <taxon>Araneoidea</taxon>
        <taxon>Araneidae</taxon>
        <taxon>Caerostris</taxon>
    </lineage>
</organism>
<evidence type="ECO:0000313" key="3">
    <source>
        <dbReference type="Proteomes" id="UP001054837"/>
    </source>
</evidence>
<evidence type="ECO:0000313" key="2">
    <source>
        <dbReference type="EMBL" id="GIY38415.1"/>
    </source>
</evidence>
<sequence>MEISSEYSVQLERQEKLNNVYSDRPLPKKEKHLCWEIESQSMLVTKVAVYVFGQLVCLSMLAAESENSPSQGRHKTVRDGSYLLCFLFEVLCPREGDLIIYNTNLDEIKCESRLCSFLQNLLNRKRSIESKIYQSAPRKITKSDNNGTNLKQYTSANWNRKFLTNNQNNFPFSLLRKLIPKGVSNREDTDYPKNHYKTRTLKTDDDENIIQYQNQRNVTETSMNLDIDNNETIVKEKFVNFLSSTANSQPKNQVQSSNFNDEDKFINIKNTAKYPKHTLEAMHSTTYTSLLKEQIGSFQSSLKNIINEEASKNLKIKTSNFSLNGSRPNSIVSFKDNEEKPVPKSRANKNDFHNATAFDETLFDTNETVIYNAVLKNNDNVFSSKSNEDNNLSDEEEGHYGFSHETY</sequence>
<accession>A0AAV4SWA6</accession>
<evidence type="ECO:0000256" key="1">
    <source>
        <dbReference type="SAM" id="MobiDB-lite"/>
    </source>
</evidence>
<dbReference type="EMBL" id="BPLQ01008607">
    <property type="protein sequence ID" value="GIY38415.1"/>
    <property type="molecule type" value="Genomic_DNA"/>
</dbReference>